<evidence type="ECO:0000256" key="54">
    <source>
        <dbReference type="ARBA" id="ARBA00048935"/>
    </source>
</evidence>
<dbReference type="EC" id="1.3.1.39" evidence="2"/>
<dbReference type="SMART" id="SM00827">
    <property type="entry name" value="PKS_AT"/>
    <property type="match status" value="1"/>
</dbReference>
<dbReference type="InterPro" id="IPR013149">
    <property type="entry name" value="ADH-like_C"/>
</dbReference>
<dbReference type="InterPro" id="IPR036291">
    <property type="entry name" value="NAD(P)-bd_dom_sf"/>
</dbReference>
<comment type="catalytic activity">
    <reaction evidence="61">
        <text>butanoyl-[ACP] + malonyl-[ACP] + H(+) = 3-oxohexanoyl-[ACP] + holo-[ACP] + CO2</text>
        <dbReference type="Rhea" id="RHEA:41820"/>
        <dbReference type="Rhea" id="RHEA-COMP:9623"/>
        <dbReference type="Rhea" id="RHEA-COMP:9628"/>
        <dbReference type="Rhea" id="RHEA-COMP:9629"/>
        <dbReference type="Rhea" id="RHEA-COMP:9685"/>
        <dbReference type="ChEBI" id="CHEBI:15378"/>
        <dbReference type="ChEBI" id="CHEBI:16526"/>
        <dbReference type="ChEBI" id="CHEBI:64479"/>
        <dbReference type="ChEBI" id="CHEBI:78449"/>
        <dbReference type="ChEBI" id="CHEBI:78454"/>
        <dbReference type="ChEBI" id="CHEBI:78456"/>
    </reaction>
    <physiologicalReaction direction="left-to-right" evidence="61">
        <dbReference type="Rhea" id="RHEA:41821"/>
    </physiologicalReaction>
</comment>
<dbReference type="Pfam" id="PF21089">
    <property type="entry name" value="PKS_DH_N"/>
    <property type="match status" value="1"/>
</dbReference>
<comment type="catalytic activity">
    <reaction evidence="45">
        <text>hexadecanoyl-[ACP] + malonyl-[ACP] + H(+) = 3-oxooctadecanoyl-[ACP] + holo-[ACP] + CO2</text>
        <dbReference type="Rhea" id="RHEA:41916"/>
        <dbReference type="Rhea" id="RHEA-COMP:9623"/>
        <dbReference type="Rhea" id="RHEA-COMP:9652"/>
        <dbReference type="Rhea" id="RHEA-COMP:9653"/>
        <dbReference type="Rhea" id="RHEA-COMP:9685"/>
        <dbReference type="ChEBI" id="CHEBI:15378"/>
        <dbReference type="ChEBI" id="CHEBI:16526"/>
        <dbReference type="ChEBI" id="CHEBI:64479"/>
        <dbReference type="ChEBI" id="CHEBI:78449"/>
        <dbReference type="ChEBI" id="CHEBI:78483"/>
        <dbReference type="ChEBI" id="CHEBI:78487"/>
    </reaction>
    <physiologicalReaction direction="left-to-right" evidence="45">
        <dbReference type="Rhea" id="RHEA:41917"/>
    </physiologicalReaction>
</comment>
<dbReference type="EC" id="3.1.2.14" evidence="3"/>
<evidence type="ECO:0000256" key="34">
    <source>
        <dbReference type="ARBA" id="ARBA00047300"/>
    </source>
</evidence>
<evidence type="ECO:0000256" key="41">
    <source>
        <dbReference type="ARBA" id="ARBA00047810"/>
    </source>
</evidence>
<comment type="catalytic activity">
    <reaction evidence="58">
        <text>3-oxododecanoyl-[ACP] + NADPH + H(+) = (3R)-hydroxydodecanoyl-[ACP] + NADP(+)</text>
        <dbReference type="Rhea" id="RHEA:41872"/>
        <dbReference type="Rhea" id="RHEA-COMP:9641"/>
        <dbReference type="Rhea" id="RHEA-COMP:9642"/>
        <dbReference type="ChEBI" id="CHEBI:15378"/>
        <dbReference type="ChEBI" id="CHEBI:57783"/>
        <dbReference type="ChEBI" id="CHEBI:58349"/>
        <dbReference type="ChEBI" id="CHEBI:78469"/>
        <dbReference type="ChEBI" id="CHEBI:78470"/>
    </reaction>
    <physiologicalReaction direction="left-to-right" evidence="58">
        <dbReference type="Rhea" id="RHEA:41873"/>
    </physiologicalReaction>
</comment>
<dbReference type="STRING" id="520822.A0A151I5V4"/>
<comment type="catalytic activity">
    <reaction evidence="37">
        <text>3-oxodecanoyl-[ACP] + NADPH + H(+) = (3R)-hydroxydecanoyl-[ACP] + NADP(+)</text>
        <dbReference type="Rhea" id="RHEA:41856"/>
        <dbReference type="Rhea" id="RHEA-COMP:9637"/>
        <dbReference type="Rhea" id="RHEA-COMP:9638"/>
        <dbReference type="ChEBI" id="CHEBI:15378"/>
        <dbReference type="ChEBI" id="CHEBI:57783"/>
        <dbReference type="ChEBI" id="CHEBI:58349"/>
        <dbReference type="ChEBI" id="CHEBI:78464"/>
        <dbReference type="ChEBI" id="CHEBI:78466"/>
    </reaction>
    <physiologicalReaction direction="left-to-right" evidence="37">
        <dbReference type="Rhea" id="RHEA:41857"/>
    </physiologicalReaction>
</comment>
<evidence type="ECO:0000256" key="55">
    <source>
        <dbReference type="ARBA" id="ARBA00049019"/>
    </source>
</evidence>
<evidence type="ECO:0000256" key="26">
    <source>
        <dbReference type="ARBA" id="ARBA00023388"/>
    </source>
</evidence>
<keyword evidence="22" id="KW-0511">Multifunctional enzyme</keyword>
<dbReference type="InterPro" id="IPR016036">
    <property type="entry name" value="Malonyl_transacylase_ACP-bd"/>
</dbReference>
<evidence type="ECO:0000256" key="40">
    <source>
        <dbReference type="ARBA" id="ARBA00047578"/>
    </source>
</evidence>
<dbReference type="PROSITE" id="PS52004">
    <property type="entry name" value="KS3_2"/>
    <property type="match status" value="1"/>
</dbReference>
<evidence type="ECO:0000256" key="29">
    <source>
        <dbReference type="ARBA" id="ARBA00023399"/>
    </source>
</evidence>
<dbReference type="SUPFAM" id="SSF47336">
    <property type="entry name" value="ACP-like"/>
    <property type="match status" value="1"/>
</dbReference>
<dbReference type="GO" id="GO:0016297">
    <property type="term" value="F:fatty acyl-[ACP] hydrolase activity"/>
    <property type="evidence" value="ECO:0007669"/>
    <property type="project" value="UniProtKB-EC"/>
</dbReference>
<evidence type="ECO:0000256" key="2">
    <source>
        <dbReference type="ARBA" id="ARBA00012004"/>
    </source>
</evidence>
<evidence type="ECO:0000256" key="18">
    <source>
        <dbReference type="ARBA" id="ARBA00023002"/>
    </source>
</evidence>
<dbReference type="CDD" id="cd05195">
    <property type="entry name" value="enoyl_red"/>
    <property type="match status" value="1"/>
</dbReference>
<dbReference type="InterPro" id="IPR011032">
    <property type="entry name" value="GroES-like_sf"/>
</dbReference>
<dbReference type="Pfam" id="PF00550">
    <property type="entry name" value="PP-binding"/>
    <property type="match status" value="1"/>
</dbReference>
<evidence type="ECO:0000256" key="33">
    <source>
        <dbReference type="ARBA" id="ARBA00044883"/>
    </source>
</evidence>
<dbReference type="PROSITE" id="PS52019">
    <property type="entry name" value="PKS_MFAS_DH"/>
    <property type="match status" value="1"/>
</dbReference>
<evidence type="ECO:0000256" key="45">
    <source>
        <dbReference type="ARBA" id="ARBA00048051"/>
    </source>
</evidence>
<dbReference type="SUPFAM" id="SSF53474">
    <property type="entry name" value="alpha/beta-Hydrolases"/>
    <property type="match status" value="1"/>
</dbReference>
<keyword evidence="15" id="KW-0521">NADP</keyword>
<evidence type="ECO:0000256" key="32">
    <source>
        <dbReference type="ARBA" id="ARBA00023442"/>
    </source>
</evidence>
<dbReference type="InterPro" id="IPR016039">
    <property type="entry name" value="Thiolase-like"/>
</dbReference>
<dbReference type="Gene3D" id="3.90.180.10">
    <property type="entry name" value="Medium-chain alcohol dehydrogenases, catalytic domain"/>
    <property type="match status" value="1"/>
</dbReference>
<dbReference type="EMBL" id="KQ976413">
    <property type="protein sequence ID" value="KYM90403.1"/>
    <property type="molecule type" value="Genomic_DNA"/>
</dbReference>
<evidence type="ECO:0000256" key="9">
    <source>
        <dbReference type="ARBA" id="ARBA00022516"/>
    </source>
</evidence>
<dbReference type="Gene3D" id="1.10.1200.10">
    <property type="entry name" value="ACP-like"/>
    <property type="match status" value="1"/>
</dbReference>
<evidence type="ECO:0000256" key="49">
    <source>
        <dbReference type="ARBA" id="ARBA00048506"/>
    </source>
</evidence>
<dbReference type="GO" id="GO:0031177">
    <property type="term" value="F:phosphopantetheine binding"/>
    <property type="evidence" value="ECO:0007669"/>
    <property type="project" value="InterPro"/>
</dbReference>
<comment type="catalytic activity">
    <reaction evidence="33">
        <text>acetyl-CoA + n malonyl-CoA + 2n NADPH + 2n H(+) = a long-chain fatty acid + (n+1) CoA + n CO2 + 2n NADP(+).</text>
        <dbReference type="EC" id="2.3.1.85"/>
    </reaction>
</comment>
<comment type="catalytic activity">
    <reaction evidence="28">
        <text>(3R)-hydroxytetradecanoyl-[ACP] = (2E)-tetradecenoyl-[ACP] + H2O</text>
        <dbReference type="Rhea" id="RHEA:41892"/>
        <dbReference type="Rhea" id="RHEA-COMP:9646"/>
        <dbReference type="Rhea" id="RHEA-COMP:9647"/>
        <dbReference type="ChEBI" id="CHEBI:15377"/>
        <dbReference type="ChEBI" id="CHEBI:78474"/>
        <dbReference type="ChEBI" id="CHEBI:78475"/>
    </reaction>
    <physiologicalReaction direction="left-to-right" evidence="28">
        <dbReference type="Rhea" id="RHEA:41893"/>
    </physiologicalReaction>
</comment>
<evidence type="ECO:0000256" key="52">
    <source>
        <dbReference type="ARBA" id="ARBA00048691"/>
    </source>
</evidence>
<evidence type="ECO:0000256" key="51">
    <source>
        <dbReference type="ARBA" id="ARBA00048650"/>
    </source>
</evidence>
<dbReference type="InterPro" id="IPR049900">
    <property type="entry name" value="PKS_mFAS_DH"/>
</dbReference>
<comment type="catalytic activity">
    <reaction evidence="30">
        <text>(3R)-hydroxyhexadecanoyl-[ACP] = (2E)-hexadecenoyl-[ACP] + H2O</text>
        <dbReference type="Rhea" id="RHEA:41908"/>
        <dbReference type="Rhea" id="RHEA-COMP:9650"/>
        <dbReference type="Rhea" id="RHEA-COMP:9651"/>
        <dbReference type="ChEBI" id="CHEBI:15377"/>
        <dbReference type="ChEBI" id="CHEBI:78480"/>
        <dbReference type="ChEBI" id="CHEBI:78481"/>
    </reaction>
    <physiologicalReaction direction="left-to-right" evidence="30">
        <dbReference type="Rhea" id="RHEA:41909"/>
    </physiologicalReaction>
</comment>
<dbReference type="Pfam" id="PF02801">
    <property type="entry name" value="Ketoacyl-synt_C"/>
    <property type="match status" value="1"/>
</dbReference>
<comment type="pathway">
    <text evidence="1">Lipid metabolism.</text>
</comment>
<evidence type="ECO:0000256" key="42">
    <source>
        <dbReference type="ARBA" id="ARBA00047897"/>
    </source>
</evidence>
<dbReference type="FunFam" id="3.90.180.10:FF:000015">
    <property type="entry name" value="Fatty acid synthase"/>
    <property type="match status" value="1"/>
</dbReference>
<feature type="domain" description="Carrier" evidence="65">
    <location>
        <begin position="2086"/>
        <end position="2169"/>
    </location>
</feature>
<dbReference type="InterPro" id="IPR014043">
    <property type="entry name" value="Acyl_transferase_dom"/>
</dbReference>
<dbReference type="InterPro" id="IPR001031">
    <property type="entry name" value="Thioesterase"/>
</dbReference>
<dbReference type="InterPro" id="IPR020807">
    <property type="entry name" value="PKS_DH"/>
</dbReference>
<evidence type="ECO:0000256" key="56">
    <source>
        <dbReference type="ARBA" id="ARBA00049109"/>
    </source>
</evidence>
<comment type="catalytic activity">
    <reaction evidence="36">
        <text>a (3R)-hydroxyacyl-[ACP] + NADP(+) = a 3-oxoacyl-[ACP] + NADPH + H(+)</text>
        <dbReference type="Rhea" id="RHEA:17397"/>
        <dbReference type="Rhea" id="RHEA-COMP:9916"/>
        <dbReference type="Rhea" id="RHEA-COMP:9945"/>
        <dbReference type="ChEBI" id="CHEBI:15378"/>
        <dbReference type="ChEBI" id="CHEBI:57783"/>
        <dbReference type="ChEBI" id="CHEBI:58349"/>
        <dbReference type="ChEBI" id="CHEBI:78776"/>
        <dbReference type="ChEBI" id="CHEBI:78827"/>
        <dbReference type="EC" id="1.1.1.100"/>
    </reaction>
    <physiologicalReaction direction="right-to-left" evidence="36">
        <dbReference type="Rhea" id="RHEA:17399"/>
    </physiologicalReaction>
</comment>
<keyword evidence="8" id="KW-0596">Phosphopantetheine</keyword>
<evidence type="ECO:0000259" key="66">
    <source>
        <dbReference type="PROSITE" id="PS52004"/>
    </source>
</evidence>
<protein>
    <recommendedName>
        <fullName evidence="7">Fatty acid synthase</fullName>
        <ecNumber evidence="5">1.1.1.100</ecNumber>
        <ecNumber evidence="2">1.3.1.39</ecNumber>
        <ecNumber evidence="6">2.3.1.41</ecNumber>
        <ecNumber evidence="4">2.3.1.85</ecNumber>
        <ecNumber evidence="3">3.1.2.14</ecNumber>
    </recommendedName>
</protein>
<comment type="catalytic activity">
    <reaction evidence="52">
        <text>holo-[ACP] + acetyl-CoA = acetyl-[ACP] + CoA</text>
        <dbReference type="Rhea" id="RHEA:41788"/>
        <dbReference type="Rhea" id="RHEA-COMP:9621"/>
        <dbReference type="Rhea" id="RHEA-COMP:9685"/>
        <dbReference type="ChEBI" id="CHEBI:57287"/>
        <dbReference type="ChEBI" id="CHEBI:57288"/>
        <dbReference type="ChEBI" id="CHEBI:64479"/>
        <dbReference type="ChEBI" id="CHEBI:78446"/>
        <dbReference type="EC" id="2.3.1.38"/>
    </reaction>
    <physiologicalReaction direction="left-to-right" evidence="52">
        <dbReference type="Rhea" id="RHEA:41789"/>
    </physiologicalReaction>
</comment>
<dbReference type="GO" id="GO:0004316">
    <property type="term" value="F:3-oxoacyl-[acyl-carrier-protein] reductase (NADPH) activity"/>
    <property type="evidence" value="ECO:0007669"/>
    <property type="project" value="UniProtKB-EC"/>
</dbReference>
<comment type="catalytic activity">
    <reaction evidence="43">
        <text>3-oxobutanoyl-[ACP] + NADPH + H(+) = (3R)-hydroxybutanoyl-[ACP] + NADP(+)</text>
        <dbReference type="Rhea" id="RHEA:41804"/>
        <dbReference type="Rhea" id="RHEA-COMP:9625"/>
        <dbReference type="Rhea" id="RHEA-COMP:9626"/>
        <dbReference type="ChEBI" id="CHEBI:15378"/>
        <dbReference type="ChEBI" id="CHEBI:57783"/>
        <dbReference type="ChEBI" id="CHEBI:58349"/>
        <dbReference type="ChEBI" id="CHEBI:78450"/>
        <dbReference type="ChEBI" id="CHEBI:78451"/>
    </reaction>
    <physiologicalReaction direction="left-to-right" evidence="43">
        <dbReference type="Rhea" id="RHEA:41805"/>
    </physiologicalReaction>
</comment>
<dbReference type="InterPro" id="IPR016035">
    <property type="entry name" value="Acyl_Trfase/lysoPLipase"/>
</dbReference>
<evidence type="ECO:0000256" key="36">
    <source>
        <dbReference type="ARBA" id="ARBA00047400"/>
    </source>
</evidence>
<comment type="catalytic activity">
    <reaction evidence="35">
        <text>hexanoyl-[ACP] + malonyl-[ACP] + H(+) = 3-oxooctanoyl-[ACP] + holo-[ACP] + CO2</text>
        <dbReference type="Rhea" id="RHEA:41836"/>
        <dbReference type="Rhea" id="RHEA-COMP:9623"/>
        <dbReference type="Rhea" id="RHEA-COMP:9632"/>
        <dbReference type="Rhea" id="RHEA-COMP:9633"/>
        <dbReference type="Rhea" id="RHEA-COMP:9685"/>
        <dbReference type="ChEBI" id="CHEBI:15378"/>
        <dbReference type="ChEBI" id="CHEBI:16526"/>
        <dbReference type="ChEBI" id="CHEBI:64479"/>
        <dbReference type="ChEBI" id="CHEBI:78449"/>
        <dbReference type="ChEBI" id="CHEBI:78459"/>
        <dbReference type="ChEBI" id="CHEBI:78460"/>
    </reaction>
    <physiologicalReaction direction="left-to-right" evidence="35">
        <dbReference type="Rhea" id="RHEA:41837"/>
    </physiologicalReaction>
</comment>
<keyword evidence="20" id="KW-0443">Lipid metabolism</keyword>
<dbReference type="CDD" id="cd08954">
    <property type="entry name" value="KR_1_FAS_SDR_x"/>
    <property type="match status" value="1"/>
</dbReference>
<keyword evidence="13" id="KW-0378">Hydrolase</keyword>
<keyword evidence="12" id="KW-0702">S-nitrosylation</keyword>
<keyword evidence="18" id="KW-0560">Oxidoreductase</keyword>
<sequence>MPAQFESVNSPMTRESVIGNGVSYSVDSEIVITGISGRLPESSNIEEFKENLMKGIDMVTDDERRWSSGLHGLPARTAKIKDLRCFDASFFGVHPKQAHVMDPQLRMLLEVTYEAIVDAGVNPSTIRGSRTGVFIGVSCSESDEFWMRDTDEINGYGLLGCSKSMFANRVSFSFDFNGPSYAIDTACSSAMFGIHQAVAAMRAGECDAAIIGGLNLLLRPETSLQFHRLNMLSQDGKCKSFDASGTGYVRSEAVAAIYLQKAKDARRVYATVIHTKTNTDGYKSQGITYPNGEMQTRLMREIYSEAGINPADVSYVETHGTGTKVGDPEEINSIDELFCKDRKTPLLIGSVKSNMGHSEPASGLCSIAKVLIAMEGGVIPANLHFNIPNPNISGINNGRIRVVDKPTPWNGGLVGINSFGFGGANAHVILRSNPKPKLSPLLNVTELLPKLIAVSGRTEEAVHTLLNRAQEHSKDDEFLSLLHVMHNNDIPGHYFRGYEILNVDNTREVNEVVNYNERRPIWFVFSGMGTQWPGMARQLFGIETFQRSLRRSADALAPHGIDLMNIIINATDETCENVMESFVSIAAMQVALVDILTSIGIHPDGIVGHSVGELGCAYADGAFTPEQTVLAAYCRGKAIMESNLEPGAMAAVGLSWEETKKICPSDIIPACHNSADSVTISGPEGSLQKFVQTLKSKDIFAKMVKSSGFAFHSKYIASAGPKLRASLDKIILNPKQRSSRWISSSVPETALSSPLAKFSSSAYHVNNLLSPVLFHEAIQHIPKNAITIEIAPHCLLQAILRRSLSSTVINISLHKQDHPDNLAFLLSNVGKLYMAGAQPDISKLYPQISFPVGRGTPMIGPLVKWDHSTAWDVAVFKKISGHSGECVVQIDLSKETDAYLAGHQIDGRVLFPATGYILLVWKTLAKLRGTDFERLPVVFENVRFQRATIMPKEGTVKFSITIFEGTGDFEICEASTIVVSGNVRASETIEKDQLKLPPPPLPPTDEETLPLNTKDIYKELRLRGYEYNDIFQGIKSCNNYATAGELYWFNQWISYIDTMLQFSILSISHKLLYIPSRLQYAAIDPILHNRLVKELPEDGGLPVYYYKNIDIVQSGGIELRGLKSSLRPRRQQTQADPKYERYFFVPYENLHSLVEDPTRGKMHALIVLSQIMHENIMALKWKTVEVAGERAAETLLAPAILDILQSEIGLPANCPRSKYNIFSIKNFQCNICRMATNLQKLNTDIFCLTNAYYPLIICICIILKCICMDLQVIAVSADNYMASLNQINMNANVVIQDVNKAFPVQDVHLIIAVDILSNQSYTVLKNFTAALKPGCFILLEETSTHLDLKTALKETDLILNGKQIDSIGKTYLLLKKREERKEPIVIQITEKNLSWLENVKAALKKSDSDGQQLLLVSQGEETLGLVGLMTCIRREAGGANARYVFIQDKNAPKFDLSVRFYAEQLDKGLMSNVLKGGQWGSYRHLPLDQQNNVSSLQVEHAYVNTLTRGDLSSLRWIEGPLSYYRPDNSSNVKLCSVYYAPLNFRDIMLASGKLPPDALPRNMATEECILGLEFSGRDADGRRVMGIVEAKGLATTVLADLDFLWEVPDKWTLEQAATIPVAYATSYYALFIRGQLKAGESVLIHAGTGGVGQAAIAIALHAGCTVFTTVGTLEKREYLKKIFPQLNDRHIGNSRDTSFEQLIRTETQGRGVDVVLNSLAEEKLQAGIRCLAFGGRFLEIGKYDLSNDSRVGMSMFLKNTSFHGILLDGLFGEDSVEKKKLIKFVSEGIKNGAVRPLQSTVFSEQQLEQGFRFMATGKHIGKVLLKIRDEESKKHILSTPQTVAAIPRTYINPEKSYVLIGGLGGFGLELANWMIARGAKFIILVSRSGIRNGYQALCVRRWRENGIKIVIFTADVTTLSSTQRLIQESNQLAPVGGIFNLAVVLRDALIENLKEADLKAAILPKIDVTRNLDVVSRKLCPSLDYFVVFSSISSGRGNIGQINYGLANSTMERIMEERQANGLPGLAIQWGAIGDVGLIIDMMGDNNTEVNGTLPQHISSCLVTIDIFLQQPHPVLSSVVLAEKLKKDDDNKADLVSTIANILGIKDINTINSNNSLADLGMDSLMGTEIKQTLERNYDIVLSAQEIRVLTFAKLQELSSMSDEIMKDQQSFVEKAITVSDSNLSLDMLMQWPSNEVLPKEVLIPLKTKSSNGPLLFTIHGIEGFVKPLEYMASELNRPCWGLQSIEQAPYETISELAEFYVNTIRKVQKKGPYHLAAYSFGSCVATEMTLQLESAGENVILYLIDGSVAFVQKQCDMIGKLEEIKSTTSDGCMKALAYFIIQFNQNISFIQAYDILKQSNSDVEMFNKMIEAIGNITSFVQDDLKVAGYLLFKKLAAAVIYKTNKKIKGPVTLIKATENFLHIEKDYGLSNICIQPVRIEEVYGNHRTMLLGESAKKIASILRV</sequence>
<dbReference type="SUPFAM" id="SSF55048">
    <property type="entry name" value="Probable ACP-binding domain of malonyl-CoA ACP transacylase"/>
    <property type="match status" value="1"/>
</dbReference>
<dbReference type="Gene3D" id="3.40.366.10">
    <property type="entry name" value="Malonyl-Coenzyme A Acyl Carrier Protein, domain 2"/>
    <property type="match status" value="1"/>
</dbReference>
<comment type="catalytic activity">
    <reaction evidence="62">
        <text>(2E)-decenoyl-[ACP] + NADPH + H(+) = decanoyl-[ACP] + NADP(+)</text>
        <dbReference type="Rhea" id="RHEA:41864"/>
        <dbReference type="Rhea" id="RHEA-COMP:9639"/>
        <dbReference type="Rhea" id="RHEA-COMP:9640"/>
        <dbReference type="ChEBI" id="CHEBI:15378"/>
        <dbReference type="ChEBI" id="CHEBI:57783"/>
        <dbReference type="ChEBI" id="CHEBI:58349"/>
        <dbReference type="ChEBI" id="CHEBI:78467"/>
        <dbReference type="ChEBI" id="CHEBI:78468"/>
    </reaction>
    <physiologicalReaction direction="left-to-right" evidence="62">
        <dbReference type="Rhea" id="RHEA:41865"/>
    </physiologicalReaction>
</comment>
<evidence type="ECO:0000256" key="5">
    <source>
        <dbReference type="ARBA" id="ARBA00012948"/>
    </source>
</evidence>
<dbReference type="Pfam" id="PF00107">
    <property type="entry name" value="ADH_zinc_N"/>
    <property type="match status" value="1"/>
</dbReference>
<dbReference type="SMART" id="SM00822">
    <property type="entry name" value="PKS_KR"/>
    <property type="match status" value="1"/>
</dbReference>
<comment type="catalytic activity">
    <reaction evidence="25">
        <text>(3R)-hydroxyhexanoyl-[ACP] = (2E)-hexenoyl-[ACP] + H2O</text>
        <dbReference type="Rhea" id="RHEA:41828"/>
        <dbReference type="Rhea" id="RHEA-COMP:9630"/>
        <dbReference type="Rhea" id="RHEA-COMP:9631"/>
        <dbReference type="ChEBI" id="CHEBI:15377"/>
        <dbReference type="ChEBI" id="CHEBI:78457"/>
        <dbReference type="ChEBI" id="CHEBI:78458"/>
    </reaction>
    <physiologicalReaction direction="left-to-right" evidence="25">
        <dbReference type="Rhea" id="RHEA:41829"/>
    </physiologicalReaction>
</comment>
<comment type="catalytic activity">
    <reaction evidence="40">
        <text>dodecanoyl-[ACP] + malonyl-[ACP] + H(+) = 3-oxotetradecanoyl-[ACP] + holo-[ACP] + CO2</text>
        <dbReference type="Rhea" id="RHEA:41884"/>
        <dbReference type="Rhea" id="RHEA-COMP:9623"/>
        <dbReference type="Rhea" id="RHEA-COMP:9644"/>
        <dbReference type="Rhea" id="RHEA-COMP:9645"/>
        <dbReference type="Rhea" id="RHEA-COMP:9685"/>
        <dbReference type="ChEBI" id="CHEBI:15378"/>
        <dbReference type="ChEBI" id="CHEBI:16526"/>
        <dbReference type="ChEBI" id="CHEBI:64479"/>
        <dbReference type="ChEBI" id="CHEBI:65264"/>
        <dbReference type="ChEBI" id="CHEBI:78449"/>
        <dbReference type="ChEBI" id="CHEBI:78473"/>
    </reaction>
    <physiologicalReaction direction="left-to-right" evidence="40">
        <dbReference type="Rhea" id="RHEA:41885"/>
    </physiologicalReaction>
</comment>
<evidence type="ECO:0000256" key="13">
    <source>
        <dbReference type="ARBA" id="ARBA00022801"/>
    </source>
</evidence>
<evidence type="ECO:0000256" key="31">
    <source>
        <dbReference type="ARBA" id="ARBA00023402"/>
    </source>
</evidence>
<feature type="active site" description="Proton acceptor; for dehydratase activity" evidence="64">
    <location>
        <position position="903"/>
    </location>
</feature>
<dbReference type="SMART" id="SM00829">
    <property type="entry name" value="PKS_ER"/>
    <property type="match status" value="1"/>
</dbReference>
<comment type="catalytic activity">
    <reaction evidence="39">
        <text>(2E)-butenoyl-[ACP] + NADPH + H(+) = butanoyl-[ACP] + NADP(+)</text>
        <dbReference type="Rhea" id="RHEA:41812"/>
        <dbReference type="Rhea" id="RHEA-COMP:9627"/>
        <dbReference type="Rhea" id="RHEA-COMP:9628"/>
        <dbReference type="ChEBI" id="CHEBI:15378"/>
        <dbReference type="ChEBI" id="CHEBI:57783"/>
        <dbReference type="ChEBI" id="CHEBI:58349"/>
        <dbReference type="ChEBI" id="CHEBI:78453"/>
        <dbReference type="ChEBI" id="CHEBI:78454"/>
    </reaction>
    <physiologicalReaction direction="left-to-right" evidence="39">
        <dbReference type="Rhea" id="RHEA:41813"/>
    </physiologicalReaction>
</comment>
<comment type="catalytic activity">
    <reaction evidence="27">
        <text>a (3R)-hydroxyacyl-[ACP] = a (2E)-enoyl-[ACP] + H2O</text>
        <dbReference type="Rhea" id="RHEA:13097"/>
        <dbReference type="Rhea" id="RHEA-COMP:9925"/>
        <dbReference type="Rhea" id="RHEA-COMP:9945"/>
        <dbReference type="ChEBI" id="CHEBI:15377"/>
        <dbReference type="ChEBI" id="CHEBI:78784"/>
        <dbReference type="ChEBI" id="CHEBI:78827"/>
        <dbReference type="EC" id="4.2.1.59"/>
    </reaction>
    <physiologicalReaction direction="left-to-right" evidence="27">
        <dbReference type="Rhea" id="RHEA:13098"/>
    </physiologicalReaction>
</comment>
<evidence type="ECO:0000256" key="19">
    <source>
        <dbReference type="ARBA" id="ARBA00023027"/>
    </source>
</evidence>
<keyword evidence="11" id="KW-0808">Transferase</keyword>
<comment type="catalytic activity">
    <reaction evidence="54">
        <text>3-oxotetradecanoyl-[ACP] + NADPH + H(+) = (3R)-hydroxytetradecanoyl-[ACP] + NADP(+)</text>
        <dbReference type="Rhea" id="RHEA:41888"/>
        <dbReference type="Rhea" id="RHEA-COMP:9645"/>
        <dbReference type="Rhea" id="RHEA-COMP:9646"/>
        <dbReference type="ChEBI" id="CHEBI:15378"/>
        <dbReference type="ChEBI" id="CHEBI:57783"/>
        <dbReference type="ChEBI" id="CHEBI:58349"/>
        <dbReference type="ChEBI" id="CHEBI:78473"/>
        <dbReference type="ChEBI" id="CHEBI:78474"/>
    </reaction>
    <physiologicalReaction direction="left-to-right" evidence="54">
        <dbReference type="Rhea" id="RHEA:41889"/>
    </physiologicalReaction>
</comment>
<organism evidence="68 69">
    <name type="scientific">Atta colombica</name>
    <dbReference type="NCBI Taxonomy" id="520822"/>
    <lineage>
        <taxon>Eukaryota</taxon>
        <taxon>Metazoa</taxon>
        <taxon>Ecdysozoa</taxon>
        <taxon>Arthropoda</taxon>
        <taxon>Hexapoda</taxon>
        <taxon>Insecta</taxon>
        <taxon>Pterygota</taxon>
        <taxon>Neoptera</taxon>
        <taxon>Endopterygota</taxon>
        <taxon>Hymenoptera</taxon>
        <taxon>Apocrita</taxon>
        <taxon>Aculeata</taxon>
        <taxon>Formicoidea</taxon>
        <taxon>Formicidae</taxon>
        <taxon>Myrmicinae</taxon>
        <taxon>Atta</taxon>
    </lineage>
</organism>
<evidence type="ECO:0000256" key="1">
    <source>
        <dbReference type="ARBA" id="ARBA00005189"/>
    </source>
</evidence>
<evidence type="ECO:0000256" key="24">
    <source>
        <dbReference type="ARBA" id="ARBA00023351"/>
    </source>
</evidence>
<evidence type="ECO:0000256" key="37">
    <source>
        <dbReference type="ARBA" id="ARBA00047440"/>
    </source>
</evidence>
<dbReference type="InterPro" id="IPR042104">
    <property type="entry name" value="PKS_dehydratase_sf"/>
</dbReference>
<dbReference type="PANTHER" id="PTHR43775:SF7">
    <property type="entry name" value="FATTY ACID SYNTHASE"/>
    <property type="match status" value="1"/>
</dbReference>
<evidence type="ECO:0000256" key="43">
    <source>
        <dbReference type="ARBA" id="ARBA00047953"/>
    </source>
</evidence>
<comment type="catalytic activity">
    <reaction evidence="23">
        <text>(3R)-hydroxyoctanoyl-[ACP] = (2E)-octenoyl-[ACP] + H2O</text>
        <dbReference type="Rhea" id="RHEA:41844"/>
        <dbReference type="Rhea" id="RHEA-COMP:9634"/>
        <dbReference type="Rhea" id="RHEA-COMP:9635"/>
        <dbReference type="ChEBI" id="CHEBI:15377"/>
        <dbReference type="ChEBI" id="CHEBI:78461"/>
        <dbReference type="ChEBI" id="CHEBI:78462"/>
    </reaction>
    <physiologicalReaction direction="left-to-right" evidence="23">
        <dbReference type="Rhea" id="RHEA:41845"/>
    </physiologicalReaction>
</comment>
<dbReference type="EC" id="2.3.1.41" evidence="6"/>
<dbReference type="FunFam" id="3.40.50.720:FF:000209">
    <property type="entry name" value="Polyketide synthase Pks12"/>
    <property type="match status" value="1"/>
</dbReference>
<evidence type="ECO:0000256" key="16">
    <source>
        <dbReference type="ARBA" id="ARBA00022898"/>
    </source>
</evidence>
<evidence type="ECO:0000259" key="67">
    <source>
        <dbReference type="PROSITE" id="PS52019"/>
    </source>
</evidence>
<dbReference type="PROSITE" id="PS00606">
    <property type="entry name" value="KS3_1"/>
    <property type="match status" value="1"/>
</dbReference>
<keyword evidence="14" id="KW-0276">Fatty acid metabolism</keyword>
<comment type="catalytic activity">
    <reaction evidence="46">
        <text>(2E)-dodecenoyl-[ACP] + NADPH + H(+) = dodecanoyl-[ACP] + NADP(+)</text>
        <dbReference type="Rhea" id="RHEA:41880"/>
        <dbReference type="Rhea" id="RHEA-COMP:9643"/>
        <dbReference type="Rhea" id="RHEA-COMP:9644"/>
        <dbReference type="ChEBI" id="CHEBI:15378"/>
        <dbReference type="ChEBI" id="CHEBI:57783"/>
        <dbReference type="ChEBI" id="CHEBI:58349"/>
        <dbReference type="ChEBI" id="CHEBI:65264"/>
        <dbReference type="ChEBI" id="CHEBI:78472"/>
    </reaction>
    <physiologicalReaction direction="left-to-right" evidence="46">
        <dbReference type="Rhea" id="RHEA:41881"/>
    </physiologicalReaction>
</comment>
<evidence type="ECO:0000256" key="12">
    <source>
        <dbReference type="ARBA" id="ARBA00022799"/>
    </source>
</evidence>
<keyword evidence="10" id="KW-0597">Phosphoprotein</keyword>
<dbReference type="Gene3D" id="3.40.50.720">
    <property type="entry name" value="NAD(P)-binding Rossmann-like Domain"/>
    <property type="match status" value="1"/>
</dbReference>
<dbReference type="GO" id="GO:0006633">
    <property type="term" value="P:fatty acid biosynthetic process"/>
    <property type="evidence" value="ECO:0007669"/>
    <property type="project" value="UniProtKB-UniPathway"/>
</dbReference>
<feature type="domain" description="PKS/mFAS DH" evidence="67">
    <location>
        <begin position="867"/>
        <end position="1135"/>
    </location>
</feature>
<feature type="domain" description="Ketosynthase family 3 (KS3)" evidence="66">
    <location>
        <begin position="27"/>
        <end position="432"/>
    </location>
</feature>
<dbReference type="InterPro" id="IPR057326">
    <property type="entry name" value="KR_dom"/>
</dbReference>
<evidence type="ECO:0000256" key="38">
    <source>
        <dbReference type="ARBA" id="ARBA00047451"/>
    </source>
</evidence>
<evidence type="ECO:0000256" key="28">
    <source>
        <dbReference type="ARBA" id="ARBA00023398"/>
    </source>
</evidence>
<evidence type="ECO:0000256" key="44">
    <source>
        <dbReference type="ARBA" id="ARBA00047961"/>
    </source>
</evidence>
<dbReference type="Pfam" id="PF21149">
    <property type="entry name" value="FAS_pseudo-KR"/>
    <property type="match status" value="1"/>
</dbReference>
<comment type="catalytic activity">
    <reaction evidence="41">
        <text>(2E)-hexadecenoyl-[ACP] + NADPH + H(+) = hexadecanoyl-[ACP] + NADP(+)</text>
        <dbReference type="Rhea" id="RHEA:41912"/>
        <dbReference type="Rhea" id="RHEA-COMP:9651"/>
        <dbReference type="Rhea" id="RHEA-COMP:9652"/>
        <dbReference type="ChEBI" id="CHEBI:15378"/>
        <dbReference type="ChEBI" id="CHEBI:57783"/>
        <dbReference type="ChEBI" id="CHEBI:58349"/>
        <dbReference type="ChEBI" id="CHEBI:78481"/>
        <dbReference type="ChEBI" id="CHEBI:78483"/>
    </reaction>
    <physiologicalReaction direction="left-to-right" evidence="41">
        <dbReference type="Rhea" id="RHEA:41913"/>
    </physiologicalReaction>
</comment>
<dbReference type="InterPro" id="IPR049391">
    <property type="entry name" value="FAS_pseudo-KR"/>
</dbReference>
<evidence type="ECO:0000256" key="6">
    <source>
        <dbReference type="ARBA" id="ARBA00013191"/>
    </source>
</evidence>
<keyword evidence="21" id="KW-0275">Fatty acid biosynthesis</keyword>
<dbReference type="InterPro" id="IPR050091">
    <property type="entry name" value="PKS_NRPS_Biosynth_Enz"/>
</dbReference>
<keyword evidence="9" id="KW-0444">Lipid biosynthesis</keyword>
<evidence type="ECO:0000256" key="46">
    <source>
        <dbReference type="ARBA" id="ARBA00048281"/>
    </source>
</evidence>
<comment type="catalytic activity">
    <reaction evidence="50">
        <text>3-oxohexanoyl-[ACP] + NADPH + H(+) = (3R)-hydroxyhexanoyl-[ACP] + NADP(+)</text>
        <dbReference type="Rhea" id="RHEA:41824"/>
        <dbReference type="Rhea" id="RHEA-COMP:9629"/>
        <dbReference type="Rhea" id="RHEA-COMP:9630"/>
        <dbReference type="ChEBI" id="CHEBI:15378"/>
        <dbReference type="ChEBI" id="CHEBI:57783"/>
        <dbReference type="ChEBI" id="CHEBI:58349"/>
        <dbReference type="ChEBI" id="CHEBI:78456"/>
        <dbReference type="ChEBI" id="CHEBI:78457"/>
    </reaction>
    <physiologicalReaction direction="left-to-right" evidence="50">
        <dbReference type="Rhea" id="RHEA:41825"/>
    </physiologicalReaction>
</comment>
<dbReference type="GO" id="GO:0019171">
    <property type="term" value="F:(3R)-hydroxyacyl-[acyl-carrier-protein] dehydratase activity"/>
    <property type="evidence" value="ECO:0007669"/>
    <property type="project" value="UniProtKB-EC"/>
</dbReference>
<evidence type="ECO:0000256" key="22">
    <source>
        <dbReference type="ARBA" id="ARBA00023268"/>
    </source>
</evidence>
<comment type="catalytic activity">
    <reaction evidence="63">
        <text>octanoyl-[ACP] + malonyl-[ACP] + H(+) = 3-oxodecanoyl-[ACP] + holo-[ACP] + CO2</text>
        <dbReference type="Rhea" id="RHEA:41852"/>
        <dbReference type="Rhea" id="RHEA-COMP:9623"/>
        <dbReference type="Rhea" id="RHEA-COMP:9636"/>
        <dbReference type="Rhea" id="RHEA-COMP:9637"/>
        <dbReference type="Rhea" id="RHEA-COMP:9685"/>
        <dbReference type="ChEBI" id="CHEBI:15378"/>
        <dbReference type="ChEBI" id="CHEBI:16526"/>
        <dbReference type="ChEBI" id="CHEBI:64479"/>
        <dbReference type="ChEBI" id="CHEBI:78449"/>
        <dbReference type="ChEBI" id="CHEBI:78463"/>
        <dbReference type="ChEBI" id="CHEBI:78464"/>
    </reaction>
    <physiologicalReaction direction="left-to-right" evidence="63">
        <dbReference type="Rhea" id="RHEA:41853"/>
    </physiologicalReaction>
</comment>
<dbReference type="UniPathway" id="UPA00094"/>
<comment type="catalytic activity">
    <reaction evidence="53">
        <text>hexadecanoyl-[ACP] + H2O = hexadecanoate + holo-[ACP] + H(+)</text>
        <dbReference type="Rhea" id="RHEA:41932"/>
        <dbReference type="Rhea" id="RHEA-COMP:9652"/>
        <dbReference type="Rhea" id="RHEA-COMP:9685"/>
        <dbReference type="ChEBI" id="CHEBI:7896"/>
        <dbReference type="ChEBI" id="CHEBI:15377"/>
        <dbReference type="ChEBI" id="CHEBI:15378"/>
        <dbReference type="ChEBI" id="CHEBI:64479"/>
        <dbReference type="ChEBI" id="CHEBI:78483"/>
        <dbReference type="EC" id="3.1.2.14"/>
    </reaction>
    <physiologicalReaction direction="left-to-right" evidence="53">
        <dbReference type="Rhea" id="RHEA:41933"/>
    </physiologicalReaction>
</comment>
<dbReference type="CDD" id="cd00833">
    <property type="entry name" value="PKS"/>
    <property type="match status" value="1"/>
</dbReference>
<evidence type="ECO:0000313" key="69">
    <source>
        <dbReference type="Proteomes" id="UP000078540"/>
    </source>
</evidence>
<evidence type="ECO:0000256" key="59">
    <source>
        <dbReference type="ARBA" id="ARBA00049414"/>
    </source>
</evidence>
<comment type="catalytic activity">
    <reaction evidence="29">
        <text>(3R)-hydroxyoctadecanoyl-[ACP] = (2E)-octadecenoyl-[ACP] + H2O</text>
        <dbReference type="Rhea" id="RHEA:41924"/>
        <dbReference type="Rhea" id="RHEA-COMP:9654"/>
        <dbReference type="Rhea" id="RHEA-COMP:9655"/>
        <dbReference type="ChEBI" id="CHEBI:15377"/>
        <dbReference type="ChEBI" id="CHEBI:78488"/>
        <dbReference type="ChEBI" id="CHEBI:78489"/>
    </reaction>
    <physiologicalReaction direction="left-to-right" evidence="29">
        <dbReference type="Rhea" id="RHEA:41925"/>
    </physiologicalReaction>
</comment>
<dbReference type="InterPro" id="IPR020843">
    <property type="entry name" value="ER"/>
</dbReference>
<dbReference type="Proteomes" id="UP000078540">
    <property type="component" value="Unassembled WGS sequence"/>
</dbReference>
<evidence type="ECO:0000256" key="63">
    <source>
        <dbReference type="ARBA" id="ARBA00049533"/>
    </source>
</evidence>
<dbReference type="Pfam" id="PF08659">
    <property type="entry name" value="KR"/>
    <property type="match status" value="1"/>
</dbReference>
<evidence type="ECO:0000256" key="7">
    <source>
        <dbReference type="ARBA" id="ARBA00018769"/>
    </source>
</evidence>
<evidence type="ECO:0000256" key="58">
    <source>
        <dbReference type="ARBA" id="ARBA00049263"/>
    </source>
</evidence>
<dbReference type="Pfam" id="PF00698">
    <property type="entry name" value="Acyl_transf_1"/>
    <property type="match status" value="1"/>
</dbReference>
<dbReference type="InterPro" id="IPR013968">
    <property type="entry name" value="PKS_KR"/>
</dbReference>
<dbReference type="InterPro" id="IPR036736">
    <property type="entry name" value="ACP-like_sf"/>
</dbReference>
<evidence type="ECO:0000256" key="10">
    <source>
        <dbReference type="ARBA" id="ARBA00022553"/>
    </source>
</evidence>
<comment type="catalytic activity">
    <reaction evidence="49">
        <text>a fatty acyl-[ACP] + malonyl-[ACP] + H(+) = a 3-oxoacyl-[ACP] + holo-[ACP] + CO2</text>
        <dbReference type="Rhea" id="RHEA:22836"/>
        <dbReference type="Rhea" id="RHEA-COMP:9623"/>
        <dbReference type="Rhea" id="RHEA-COMP:9685"/>
        <dbReference type="Rhea" id="RHEA-COMP:9916"/>
        <dbReference type="Rhea" id="RHEA-COMP:14125"/>
        <dbReference type="ChEBI" id="CHEBI:15378"/>
        <dbReference type="ChEBI" id="CHEBI:16526"/>
        <dbReference type="ChEBI" id="CHEBI:64479"/>
        <dbReference type="ChEBI" id="CHEBI:78449"/>
        <dbReference type="ChEBI" id="CHEBI:78776"/>
        <dbReference type="ChEBI" id="CHEBI:138651"/>
        <dbReference type="EC" id="2.3.1.41"/>
    </reaction>
    <physiologicalReaction direction="left-to-right" evidence="49">
        <dbReference type="Rhea" id="RHEA:22837"/>
    </physiologicalReaction>
</comment>
<name>A0A151I5V4_9HYME</name>
<dbReference type="SMART" id="SM00826">
    <property type="entry name" value="PKS_DH"/>
    <property type="match status" value="1"/>
</dbReference>
<evidence type="ECO:0000256" key="14">
    <source>
        <dbReference type="ARBA" id="ARBA00022832"/>
    </source>
</evidence>
<keyword evidence="16" id="KW-0663">Pyridoxal phosphate</keyword>
<accession>A0A151I5V4</accession>
<evidence type="ECO:0000256" key="30">
    <source>
        <dbReference type="ARBA" id="ARBA00023401"/>
    </source>
</evidence>
<dbReference type="Gene3D" id="3.30.70.3290">
    <property type="match status" value="1"/>
</dbReference>
<gene>
    <name evidence="68" type="ORF">ALC53_01835</name>
</gene>
<evidence type="ECO:0000256" key="48">
    <source>
        <dbReference type="ARBA" id="ARBA00048420"/>
    </source>
</evidence>
<evidence type="ECO:0000256" key="21">
    <source>
        <dbReference type="ARBA" id="ARBA00023160"/>
    </source>
</evidence>
<evidence type="ECO:0000256" key="50">
    <source>
        <dbReference type="ARBA" id="ARBA00048571"/>
    </source>
</evidence>
<dbReference type="InterPro" id="IPR014031">
    <property type="entry name" value="Ketoacyl_synth_C"/>
</dbReference>
<dbReference type="SUPFAM" id="SSF52151">
    <property type="entry name" value="FabD/lysophospholipase-like"/>
    <property type="match status" value="1"/>
</dbReference>
<dbReference type="InterPro" id="IPR032821">
    <property type="entry name" value="PKS_assoc"/>
</dbReference>
<evidence type="ECO:0000256" key="62">
    <source>
        <dbReference type="ARBA" id="ARBA00049521"/>
    </source>
</evidence>
<dbReference type="InterPro" id="IPR049552">
    <property type="entry name" value="PKS_DH_N"/>
</dbReference>
<evidence type="ECO:0000256" key="35">
    <source>
        <dbReference type="ARBA" id="ARBA00047394"/>
    </source>
</evidence>
<comment type="function">
    <text evidence="32">Fatty acid synthetase is a multifunctional enzyme that catalyzes the de novo biosynthesis of long-chain saturated fatty acids starting from acetyl-CoA and malonyl-CoA in the presence of NADPH. This multifunctional protein contains 7 catalytic activities and a site for the binding of the prosthetic group 4'-phosphopantetheine of the acyl carrier protein ([ACP]) domain.</text>
</comment>
<comment type="catalytic activity">
    <reaction evidence="24">
        <text>(3R)-hydroxydodecanoyl-[ACP] = (2E)-dodecenoyl-[ACP] + H2O</text>
        <dbReference type="Rhea" id="RHEA:41876"/>
        <dbReference type="Rhea" id="RHEA-COMP:9642"/>
        <dbReference type="Rhea" id="RHEA-COMP:9643"/>
        <dbReference type="ChEBI" id="CHEBI:15377"/>
        <dbReference type="ChEBI" id="CHEBI:78470"/>
        <dbReference type="ChEBI" id="CHEBI:78472"/>
    </reaction>
    <physiologicalReaction direction="left-to-right" evidence="24">
        <dbReference type="Rhea" id="RHEA:41877"/>
    </physiologicalReaction>
</comment>
<dbReference type="Pfam" id="PF00975">
    <property type="entry name" value="Thioesterase"/>
    <property type="match status" value="1"/>
</dbReference>
<dbReference type="PANTHER" id="PTHR43775">
    <property type="entry name" value="FATTY ACID SYNTHASE"/>
    <property type="match status" value="1"/>
</dbReference>
<evidence type="ECO:0000256" key="61">
    <source>
        <dbReference type="ARBA" id="ARBA00049449"/>
    </source>
</evidence>
<dbReference type="Pfam" id="PF00109">
    <property type="entry name" value="ketoacyl-synt"/>
    <property type="match status" value="1"/>
</dbReference>
<dbReference type="GO" id="GO:0004313">
    <property type="term" value="F:[acyl-carrier-protein] S-acetyltransferase activity"/>
    <property type="evidence" value="ECO:0007669"/>
    <property type="project" value="UniProtKB-EC"/>
</dbReference>
<evidence type="ECO:0000256" key="60">
    <source>
        <dbReference type="ARBA" id="ARBA00049422"/>
    </source>
</evidence>
<evidence type="ECO:0000256" key="17">
    <source>
        <dbReference type="ARBA" id="ARBA00022990"/>
    </source>
</evidence>
<evidence type="ECO:0000256" key="25">
    <source>
        <dbReference type="ARBA" id="ARBA00023373"/>
    </source>
</evidence>
<dbReference type="EC" id="2.3.1.85" evidence="4"/>
<dbReference type="InterPro" id="IPR009081">
    <property type="entry name" value="PP-bd_ACP"/>
</dbReference>
<dbReference type="Gene3D" id="3.10.129.110">
    <property type="entry name" value="Polyketide synthase dehydratase"/>
    <property type="match status" value="1"/>
</dbReference>
<dbReference type="SUPFAM" id="SSF51735">
    <property type="entry name" value="NAD(P)-binding Rossmann-fold domains"/>
    <property type="match status" value="2"/>
</dbReference>
<evidence type="ECO:0000256" key="3">
    <source>
        <dbReference type="ARBA" id="ARBA00012480"/>
    </source>
</evidence>
<evidence type="ECO:0000256" key="47">
    <source>
        <dbReference type="ARBA" id="ARBA00048289"/>
    </source>
</evidence>
<dbReference type="InterPro" id="IPR014030">
    <property type="entry name" value="Ketoacyl_synth_N"/>
</dbReference>
<evidence type="ECO:0000259" key="65">
    <source>
        <dbReference type="PROSITE" id="PS50075"/>
    </source>
</evidence>
<comment type="catalytic activity">
    <reaction evidence="51">
        <text>a 2,3-saturated acyl-[ACP] + NADP(+) = a (2E)-enoyl-[ACP] + NADPH + H(+)</text>
        <dbReference type="Rhea" id="RHEA:22564"/>
        <dbReference type="Rhea" id="RHEA-COMP:9925"/>
        <dbReference type="Rhea" id="RHEA-COMP:9926"/>
        <dbReference type="ChEBI" id="CHEBI:15378"/>
        <dbReference type="ChEBI" id="CHEBI:57783"/>
        <dbReference type="ChEBI" id="CHEBI:58349"/>
        <dbReference type="ChEBI" id="CHEBI:78784"/>
        <dbReference type="ChEBI" id="CHEBI:78785"/>
        <dbReference type="EC" id="1.3.1.39"/>
    </reaction>
    <physiologicalReaction direction="right-to-left" evidence="51">
        <dbReference type="Rhea" id="RHEA:22566"/>
    </physiologicalReaction>
</comment>
<dbReference type="InterPro" id="IPR029058">
    <property type="entry name" value="AB_hydrolase_fold"/>
</dbReference>
<comment type="catalytic activity">
    <reaction evidence="34">
        <text>3-oxooctadecanoyl-[ACP] + NADPH + H(+) = (3R)-hydroxyoctadecanoyl-[ACP] + NADP(+)</text>
        <dbReference type="Rhea" id="RHEA:41920"/>
        <dbReference type="Rhea" id="RHEA-COMP:9653"/>
        <dbReference type="Rhea" id="RHEA-COMP:9654"/>
        <dbReference type="ChEBI" id="CHEBI:15378"/>
        <dbReference type="ChEBI" id="CHEBI:57783"/>
        <dbReference type="ChEBI" id="CHEBI:58349"/>
        <dbReference type="ChEBI" id="CHEBI:78487"/>
        <dbReference type="ChEBI" id="CHEBI:78488"/>
    </reaction>
    <physiologicalReaction direction="left-to-right" evidence="34">
        <dbReference type="Rhea" id="RHEA:41921"/>
    </physiologicalReaction>
</comment>
<comment type="catalytic activity">
    <reaction evidence="57">
        <text>(2E)-tetradecenoyl-[ACP] + NADPH + H(+) = tetradecanoyl-[ACP] + NADP(+)</text>
        <dbReference type="Rhea" id="RHEA:41896"/>
        <dbReference type="Rhea" id="RHEA-COMP:9647"/>
        <dbReference type="Rhea" id="RHEA-COMP:9648"/>
        <dbReference type="ChEBI" id="CHEBI:15378"/>
        <dbReference type="ChEBI" id="CHEBI:57783"/>
        <dbReference type="ChEBI" id="CHEBI:58349"/>
        <dbReference type="ChEBI" id="CHEBI:78475"/>
        <dbReference type="ChEBI" id="CHEBI:78477"/>
    </reaction>
    <physiologicalReaction direction="left-to-right" evidence="57">
        <dbReference type="Rhea" id="RHEA:41897"/>
    </physiologicalReaction>
</comment>
<evidence type="ECO:0000256" key="39">
    <source>
        <dbReference type="ARBA" id="ARBA00047500"/>
    </source>
</evidence>
<proteinExistence type="predicted"/>
<dbReference type="InterPro" id="IPR001227">
    <property type="entry name" value="Ac_transferase_dom_sf"/>
</dbReference>
<evidence type="ECO:0000256" key="8">
    <source>
        <dbReference type="ARBA" id="ARBA00022450"/>
    </source>
</evidence>
<evidence type="ECO:0000256" key="11">
    <source>
        <dbReference type="ARBA" id="ARBA00022679"/>
    </source>
</evidence>
<evidence type="ECO:0000256" key="23">
    <source>
        <dbReference type="ARBA" id="ARBA00023332"/>
    </source>
</evidence>
<dbReference type="Gene3D" id="3.40.47.10">
    <property type="match status" value="1"/>
</dbReference>
<dbReference type="GO" id="GO:0004312">
    <property type="term" value="F:fatty acid synthase activity"/>
    <property type="evidence" value="ECO:0007669"/>
    <property type="project" value="UniProtKB-EC"/>
</dbReference>
<keyword evidence="19" id="KW-0520">NAD</keyword>
<dbReference type="PROSITE" id="PS50075">
    <property type="entry name" value="CARRIER"/>
    <property type="match status" value="1"/>
</dbReference>
<evidence type="ECO:0000256" key="20">
    <source>
        <dbReference type="ARBA" id="ARBA00023098"/>
    </source>
</evidence>
<dbReference type="Pfam" id="PF16197">
    <property type="entry name" value="KAsynt_C_assoc"/>
    <property type="match status" value="1"/>
</dbReference>
<dbReference type="InterPro" id="IPR018201">
    <property type="entry name" value="Ketoacyl_synth_AS"/>
</dbReference>
<feature type="active site" description="Proton donor; for dehydratase activity" evidence="64">
    <location>
        <position position="1057"/>
    </location>
</feature>
<dbReference type="SMART" id="SM00823">
    <property type="entry name" value="PKS_PP"/>
    <property type="match status" value="1"/>
</dbReference>
<feature type="region of interest" description="C-terminal hotdog fold" evidence="64">
    <location>
        <begin position="1008"/>
        <end position="1135"/>
    </location>
</feature>
<keyword evidence="69" id="KW-1185">Reference proteome</keyword>
<dbReference type="GO" id="GO:0004315">
    <property type="term" value="F:3-oxoacyl-[acyl-carrier-protein] synthase activity"/>
    <property type="evidence" value="ECO:0007669"/>
    <property type="project" value="UniProtKB-EC"/>
</dbReference>
<comment type="catalytic activity">
    <reaction evidence="26">
        <text>(3R)-hydroxydecanoyl-[ACP] = (2E)-decenoyl-[ACP] + H2O</text>
        <dbReference type="Rhea" id="RHEA:41860"/>
        <dbReference type="Rhea" id="RHEA-COMP:9638"/>
        <dbReference type="Rhea" id="RHEA-COMP:9639"/>
        <dbReference type="ChEBI" id="CHEBI:15377"/>
        <dbReference type="ChEBI" id="CHEBI:78466"/>
        <dbReference type="ChEBI" id="CHEBI:78467"/>
    </reaction>
    <physiologicalReaction direction="left-to-right" evidence="26">
        <dbReference type="Rhea" id="RHEA:41861"/>
    </physiologicalReaction>
</comment>
<comment type="catalytic activity">
    <reaction evidence="38">
        <text>tetradecanoyl-[ACP] + malonyl-[ACP] + H(+) = 3-oxohexadecanoyl-[ACP] + holo-[ACP] + CO2</text>
        <dbReference type="Rhea" id="RHEA:41900"/>
        <dbReference type="Rhea" id="RHEA-COMP:9623"/>
        <dbReference type="Rhea" id="RHEA-COMP:9648"/>
        <dbReference type="Rhea" id="RHEA-COMP:9649"/>
        <dbReference type="Rhea" id="RHEA-COMP:9685"/>
        <dbReference type="ChEBI" id="CHEBI:15378"/>
        <dbReference type="ChEBI" id="CHEBI:16526"/>
        <dbReference type="ChEBI" id="CHEBI:64479"/>
        <dbReference type="ChEBI" id="CHEBI:78449"/>
        <dbReference type="ChEBI" id="CHEBI:78477"/>
        <dbReference type="ChEBI" id="CHEBI:78478"/>
    </reaction>
    <physiologicalReaction direction="left-to-right" evidence="38">
        <dbReference type="Rhea" id="RHEA:41901"/>
    </physiologicalReaction>
</comment>
<comment type="catalytic activity">
    <reaction evidence="47">
        <text>tetradecanoyl-[ACP] + H2O = tetradecanoate + holo-[ACP] + H(+)</text>
        <dbReference type="Rhea" id="RHEA:30123"/>
        <dbReference type="Rhea" id="RHEA-COMP:9648"/>
        <dbReference type="Rhea" id="RHEA-COMP:9685"/>
        <dbReference type="ChEBI" id="CHEBI:15377"/>
        <dbReference type="ChEBI" id="CHEBI:15378"/>
        <dbReference type="ChEBI" id="CHEBI:30807"/>
        <dbReference type="ChEBI" id="CHEBI:64479"/>
        <dbReference type="ChEBI" id="CHEBI:78477"/>
        <dbReference type="EC" id="3.1.2.14"/>
    </reaction>
    <physiologicalReaction direction="left-to-right" evidence="47">
        <dbReference type="Rhea" id="RHEA:30124"/>
    </physiologicalReaction>
</comment>
<dbReference type="SUPFAM" id="SSF53901">
    <property type="entry name" value="Thiolase-like"/>
    <property type="match status" value="1"/>
</dbReference>
<comment type="catalytic activity">
    <reaction evidence="59">
        <text>3-oxohexadecanoyl-[ACP] + NADPH + H(+) = (3R)-hydroxyhexadecanoyl-[ACP] + NADP(+)</text>
        <dbReference type="Rhea" id="RHEA:41904"/>
        <dbReference type="Rhea" id="RHEA-COMP:9649"/>
        <dbReference type="Rhea" id="RHEA-COMP:9650"/>
        <dbReference type="ChEBI" id="CHEBI:15378"/>
        <dbReference type="ChEBI" id="CHEBI:57783"/>
        <dbReference type="ChEBI" id="CHEBI:58349"/>
        <dbReference type="ChEBI" id="CHEBI:78478"/>
        <dbReference type="ChEBI" id="CHEBI:78480"/>
    </reaction>
    <physiologicalReaction direction="left-to-right" evidence="59">
        <dbReference type="Rhea" id="RHEA:41905"/>
    </physiologicalReaction>
</comment>
<comment type="catalytic activity">
    <reaction evidence="55">
        <text>(2E)-octadecenoyl-[ACP] + NADPH + H(+) = octadecanoyl-[ACP] + NADP(+)</text>
        <dbReference type="Rhea" id="RHEA:41928"/>
        <dbReference type="Rhea" id="RHEA-COMP:9655"/>
        <dbReference type="Rhea" id="RHEA-COMP:9656"/>
        <dbReference type="ChEBI" id="CHEBI:15378"/>
        <dbReference type="ChEBI" id="CHEBI:57783"/>
        <dbReference type="ChEBI" id="CHEBI:58349"/>
        <dbReference type="ChEBI" id="CHEBI:78489"/>
        <dbReference type="ChEBI" id="CHEBI:78495"/>
    </reaction>
    <physiologicalReaction direction="left-to-right" evidence="55">
        <dbReference type="Rhea" id="RHEA:41929"/>
    </physiologicalReaction>
</comment>
<evidence type="ECO:0000313" key="68">
    <source>
        <dbReference type="EMBL" id="KYM90403.1"/>
    </source>
</evidence>
<dbReference type="InterPro" id="IPR020841">
    <property type="entry name" value="PKS_Beta-ketoAc_synthase_dom"/>
</dbReference>
<dbReference type="SMART" id="SM00825">
    <property type="entry name" value="PKS_KS"/>
    <property type="match status" value="1"/>
</dbReference>
<comment type="catalytic activity">
    <reaction evidence="31">
        <text>(3R)-hydroxybutanoyl-[ACP] = (2E)-butenoyl-[ACP] + H2O</text>
        <dbReference type="Rhea" id="RHEA:41808"/>
        <dbReference type="Rhea" id="RHEA-COMP:9626"/>
        <dbReference type="Rhea" id="RHEA-COMP:9627"/>
        <dbReference type="ChEBI" id="CHEBI:15377"/>
        <dbReference type="ChEBI" id="CHEBI:78451"/>
        <dbReference type="ChEBI" id="CHEBI:78453"/>
    </reaction>
    <physiologicalReaction direction="left-to-right" evidence="31">
        <dbReference type="Rhea" id="RHEA:41809"/>
    </physiologicalReaction>
</comment>
<dbReference type="EC" id="1.1.1.100" evidence="5"/>
<dbReference type="SUPFAM" id="SSF50129">
    <property type="entry name" value="GroES-like"/>
    <property type="match status" value="1"/>
</dbReference>
<keyword evidence="17" id="KW-0007">Acetylation</keyword>
<evidence type="ECO:0000256" key="27">
    <source>
        <dbReference type="ARBA" id="ARBA00023394"/>
    </source>
</evidence>
<comment type="catalytic activity">
    <reaction evidence="60">
        <text>3-oxooctanoyl-[ACP] + NADPH + H(+) = (3R)-hydroxyoctanoyl-[ACP] + NADP(+)</text>
        <dbReference type="Rhea" id="RHEA:41840"/>
        <dbReference type="Rhea" id="RHEA-COMP:9633"/>
        <dbReference type="Rhea" id="RHEA-COMP:9634"/>
        <dbReference type="ChEBI" id="CHEBI:15378"/>
        <dbReference type="ChEBI" id="CHEBI:57783"/>
        <dbReference type="ChEBI" id="CHEBI:58349"/>
        <dbReference type="ChEBI" id="CHEBI:78460"/>
        <dbReference type="ChEBI" id="CHEBI:78461"/>
    </reaction>
    <physiologicalReaction direction="left-to-right" evidence="60">
        <dbReference type="Rhea" id="RHEA:41841"/>
    </physiologicalReaction>
</comment>
<feature type="region of interest" description="N-terminal hotdog fold" evidence="64">
    <location>
        <begin position="867"/>
        <end position="996"/>
    </location>
</feature>
<evidence type="ECO:0000256" key="57">
    <source>
        <dbReference type="ARBA" id="ARBA00049171"/>
    </source>
</evidence>
<evidence type="ECO:0000256" key="53">
    <source>
        <dbReference type="ARBA" id="ARBA00048704"/>
    </source>
</evidence>
<comment type="catalytic activity">
    <reaction evidence="48">
        <text>(2E)-octenoyl-[ACP] + NADPH + H(+) = octanoyl-[ACP] + NADP(+)</text>
        <dbReference type="Rhea" id="RHEA:41848"/>
        <dbReference type="Rhea" id="RHEA-COMP:9635"/>
        <dbReference type="Rhea" id="RHEA-COMP:9636"/>
        <dbReference type="ChEBI" id="CHEBI:15378"/>
        <dbReference type="ChEBI" id="CHEBI:57783"/>
        <dbReference type="ChEBI" id="CHEBI:58349"/>
        <dbReference type="ChEBI" id="CHEBI:78462"/>
        <dbReference type="ChEBI" id="CHEBI:78463"/>
    </reaction>
    <physiologicalReaction direction="left-to-right" evidence="48">
        <dbReference type="Rhea" id="RHEA:41849"/>
    </physiologicalReaction>
</comment>
<evidence type="ECO:0000256" key="15">
    <source>
        <dbReference type="ARBA" id="ARBA00022857"/>
    </source>
</evidence>
<dbReference type="InterPro" id="IPR020806">
    <property type="entry name" value="PKS_PP-bd"/>
</dbReference>
<comment type="catalytic activity">
    <reaction evidence="56">
        <text>decanoyl-[ACP] + malonyl-[ACP] + H(+) = 3-oxododecanoyl-[ACP] + holo-[ACP] + CO2</text>
        <dbReference type="Rhea" id="RHEA:41868"/>
        <dbReference type="Rhea" id="RHEA-COMP:9623"/>
        <dbReference type="Rhea" id="RHEA-COMP:9640"/>
        <dbReference type="Rhea" id="RHEA-COMP:9641"/>
        <dbReference type="Rhea" id="RHEA-COMP:9685"/>
        <dbReference type="ChEBI" id="CHEBI:15378"/>
        <dbReference type="ChEBI" id="CHEBI:16526"/>
        <dbReference type="ChEBI" id="CHEBI:64479"/>
        <dbReference type="ChEBI" id="CHEBI:78449"/>
        <dbReference type="ChEBI" id="CHEBI:78468"/>
        <dbReference type="ChEBI" id="CHEBI:78469"/>
    </reaction>
    <physiologicalReaction direction="left-to-right" evidence="56">
        <dbReference type="Rhea" id="RHEA:41869"/>
    </physiologicalReaction>
</comment>
<dbReference type="FunFam" id="1.10.1200.10:FF:000013">
    <property type="entry name" value="Fatty acid synthase"/>
    <property type="match status" value="1"/>
</dbReference>
<comment type="catalytic activity">
    <reaction evidence="42">
        <text>(2E)-hexenoyl-[ACP] + NADPH + H(+) = hexanoyl-[ACP] + NADP(+)</text>
        <dbReference type="Rhea" id="RHEA:41832"/>
        <dbReference type="Rhea" id="RHEA-COMP:9631"/>
        <dbReference type="Rhea" id="RHEA-COMP:9632"/>
        <dbReference type="ChEBI" id="CHEBI:15378"/>
        <dbReference type="ChEBI" id="CHEBI:57783"/>
        <dbReference type="ChEBI" id="CHEBI:58349"/>
        <dbReference type="ChEBI" id="CHEBI:78458"/>
        <dbReference type="ChEBI" id="CHEBI:78459"/>
    </reaction>
    <physiologicalReaction direction="left-to-right" evidence="42">
        <dbReference type="Rhea" id="RHEA:41833"/>
    </physiologicalReaction>
</comment>
<comment type="catalytic activity">
    <reaction evidence="44">
        <text>acetyl-[ACP] + malonyl-[ACP] + H(+) = 3-oxobutanoyl-[ACP] + holo-[ACP] + CO2</text>
        <dbReference type="Rhea" id="RHEA:41800"/>
        <dbReference type="Rhea" id="RHEA-COMP:9621"/>
        <dbReference type="Rhea" id="RHEA-COMP:9623"/>
        <dbReference type="Rhea" id="RHEA-COMP:9625"/>
        <dbReference type="Rhea" id="RHEA-COMP:9685"/>
        <dbReference type="ChEBI" id="CHEBI:15378"/>
        <dbReference type="ChEBI" id="CHEBI:16526"/>
        <dbReference type="ChEBI" id="CHEBI:64479"/>
        <dbReference type="ChEBI" id="CHEBI:78446"/>
        <dbReference type="ChEBI" id="CHEBI:78449"/>
        <dbReference type="ChEBI" id="CHEBI:78450"/>
    </reaction>
    <physiologicalReaction direction="left-to-right" evidence="44">
        <dbReference type="Rhea" id="RHEA:41801"/>
    </physiologicalReaction>
</comment>
<reference evidence="68 69" key="1">
    <citation type="submission" date="2015-09" db="EMBL/GenBank/DDBJ databases">
        <title>Atta colombica WGS genome.</title>
        <authorList>
            <person name="Nygaard S."/>
            <person name="Hu H."/>
            <person name="Boomsma J."/>
            <person name="Zhang G."/>
        </authorList>
    </citation>
    <scope>NUCLEOTIDE SEQUENCE [LARGE SCALE GENOMIC DNA]</scope>
    <source>
        <strain evidence="68">Treedump-2</strain>
        <tissue evidence="68">Whole body</tissue>
    </source>
</reference>
<dbReference type="GO" id="GO:0141148">
    <property type="term" value="F:enoyl-[acyl-carrier-protein] reductase (NADPH) activity"/>
    <property type="evidence" value="ECO:0007669"/>
    <property type="project" value="UniProtKB-EC"/>
</dbReference>
<dbReference type="Gene3D" id="3.40.50.1820">
    <property type="entry name" value="alpha/beta hydrolase"/>
    <property type="match status" value="1"/>
</dbReference>
<evidence type="ECO:0000256" key="64">
    <source>
        <dbReference type="PROSITE-ProRule" id="PRU01363"/>
    </source>
</evidence>
<evidence type="ECO:0000256" key="4">
    <source>
        <dbReference type="ARBA" id="ARBA00012873"/>
    </source>
</evidence>